<dbReference type="CDD" id="cd02982">
    <property type="entry name" value="PDI_b'_family"/>
    <property type="match status" value="1"/>
</dbReference>
<dbReference type="SUPFAM" id="SSF52833">
    <property type="entry name" value="Thioredoxin-like"/>
    <property type="match status" value="4"/>
</dbReference>
<dbReference type="Gene3D" id="3.40.30.10">
    <property type="entry name" value="Glutaredoxin"/>
    <property type="match status" value="4"/>
</dbReference>
<organism evidence="14 15">
    <name type="scientific">Oncorhynchus kisutch</name>
    <name type="common">Coho salmon</name>
    <name type="synonym">Salmo kisutch</name>
    <dbReference type="NCBI Taxonomy" id="8019"/>
    <lineage>
        <taxon>Eukaryota</taxon>
        <taxon>Metazoa</taxon>
        <taxon>Chordata</taxon>
        <taxon>Craniata</taxon>
        <taxon>Vertebrata</taxon>
        <taxon>Euteleostomi</taxon>
        <taxon>Actinopterygii</taxon>
        <taxon>Neopterygii</taxon>
        <taxon>Teleostei</taxon>
        <taxon>Protacanthopterygii</taxon>
        <taxon>Salmoniformes</taxon>
        <taxon>Salmonidae</taxon>
        <taxon>Salmoninae</taxon>
        <taxon>Oncorhynchus</taxon>
    </lineage>
</organism>
<evidence type="ECO:0000256" key="5">
    <source>
        <dbReference type="ARBA" id="ARBA00022729"/>
    </source>
</evidence>
<keyword evidence="15" id="KW-1185">Reference proteome</keyword>
<dbReference type="InterPro" id="IPR036249">
    <property type="entry name" value="Thioredoxin-like_sf"/>
</dbReference>
<reference evidence="14" key="1">
    <citation type="submission" date="2025-08" db="UniProtKB">
        <authorList>
            <consortium name="Ensembl"/>
        </authorList>
    </citation>
    <scope>IDENTIFICATION</scope>
</reference>
<name>A0A8C7I8S8_ONCKI</name>
<dbReference type="EC" id="5.3.4.1" evidence="4"/>
<dbReference type="PANTHER" id="PTHR18929:SF58">
    <property type="entry name" value="PROTEIN DISULFIDE-ISOMERASE-LIKE PROTEIN OF THE TESTIS"/>
    <property type="match status" value="1"/>
</dbReference>
<dbReference type="GO" id="GO:0003756">
    <property type="term" value="F:protein disulfide isomerase activity"/>
    <property type="evidence" value="ECO:0007669"/>
    <property type="project" value="UniProtKB-EC"/>
</dbReference>
<keyword evidence="5 12" id="KW-0732">Signal</keyword>
<keyword evidence="11" id="KW-0175">Coiled coil</keyword>
<evidence type="ECO:0000256" key="7">
    <source>
        <dbReference type="ARBA" id="ARBA00022824"/>
    </source>
</evidence>
<evidence type="ECO:0000313" key="14">
    <source>
        <dbReference type="Ensembl" id="ENSOKIP00005069674.1"/>
    </source>
</evidence>
<proteinExistence type="inferred from homology"/>
<keyword evidence="8" id="KW-1015">Disulfide bond</keyword>
<evidence type="ECO:0000256" key="10">
    <source>
        <dbReference type="ARBA" id="ARBA00023284"/>
    </source>
</evidence>
<evidence type="ECO:0000256" key="12">
    <source>
        <dbReference type="SAM" id="SignalP"/>
    </source>
</evidence>
<dbReference type="GO" id="GO:0006457">
    <property type="term" value="P:protein folding"/>
    <property type="evidence" value="ECO:0007669"/>
    <property type="project" value="TreeGrafter"/>
</dbReference>
<feature type="signal peptide" evidence="12">
    <location>
        <begin position="1"/>
        <end position="20"/>
    </location>
</feature>
<keyword evidence="10" id="KW-0676">Redox-active center</keyword>
<dbReference type="CDD" id="cd02981">
    <property type="entry name" value="PDI_b_family"/>
    <property type="match status" value="1"/>
</dbReference>
<evidence type="ECO:0000259" key="13">
    <source>
        <dbReference type="PROSITE" id="PS51352"/>
    </source>
</evidence>
<dbReference type="PANTHER" id="PTHR18929">
    <property type="entry name" value="PROTEIN DISULFIDE ISOMERASE"/>
    <property type="match status" value="1"/>
</dbReference>
<dbReference type="Pfam" id="PF00085">
    <property type="entry name" value="Thioredoxin"/>
    <property type="match status" value="2"/>
</dbReference>
<dbReference type="FunFam" id="3.40.30.10:FF:000167">
    <property type="entry name" value="Protein disulfide isomerase like, testis expressed"/>
    <property type="match status" value="1"/>
</dbReference>
<accession>A0A8C7I8S8</accession>
<dbReference type="AlphaFoldDB" id="A0A8C7I8S8"/>
<evidence type="ECO:0000313" key="15">
    <source>
        <dbReference type="Proteomes" id="UP000694557"/>
    </source>
</evidence>
<comment type="subcellular location">
    <subcellularLocation>
        <location evidence="2">Endoplasmic reticulum lumen</location>
    </subcellularLocation>
</comment>
<evidence type="ECO:0000256" key="9">
    <source>
        <dbReference type="ARBA" id="ARBA00023235"/>
    </source>
</evidence>
<keyword evidence="9" id="KW-0413">Isomerase</keyword>
<dbReference type="FunFam" id="3.40.30.10:FF:000042">
    <property type="entry name" value="protein disulfide-isomerase A2"/>
    <property type="match status" value="1"/>
</dbReference>
<feature type="coiled-coil region" evidence="11">
    <location>
        <begin position="465"/>
        <end position="499"/>
    </location>
</feature>
<evidence type="ECO:0000256" key="1">
    <source>
        <dbReference type="ARBA" id="ARBA00001182"/>
    </source>
</evidence>
<evidence type="ECO:0000256" key="4">
    <source>
        <dbReference type="ARBA" id="ARBA00012723"/>
    </source>
</evidence>
<evidence type="ECO:0000256" key="2">
    <source>
        <dbReference type="ARBA" id="ARBA00004319"/>
    </source>
</evidence>
<feature type="chain" id="PRO_5034703806" description="protein disulfide-isomerase" evidence="12">
    <location>
        <begin position="21"/>
        <end position="518"/>
    </location>
</feature>
<evidence type="ECO:0000256" key="3">
    <source>
        <dbReference type="ARBA" id="ARBA00006347"/>
    </source>
</evidence>
<comment type="similarity">
    <text evidence="3">Belongs to the protein disulfide isomerase family.</text>
</comment>
<dbReference type="Ensembl" id="ENSOKIT00005074113.1">
    <property type="protein sequence ID" value="ENSOKIP00005069674.1"/>
    <property type="gene ID" value="ENSOKIG00005029939.1"/>
</dbReference>
<feature type="domain" description="Thioredoxin" evidence="13">
    <location>
        <begin position="351"/>
        <end position="480"/>
    </location>
</feature>
<comment type="catalytic activity">
    <reaction evidence="1">
        <text>Catalyzes the rearrangement of -S-S- bonds in proteins.</text>
        <dbReference type="EC" id="5.3.4.1"/>
    </reaction>
</comment>
<evidence type="ECO:0000256" key="6">
    <source>
        <dbReference type="ARBA" id="ARBA00022737"/>
    </source>
</evidence>
<dbReference type="Proteomes" id="UP000694557">
    <property type="component" value="Unassembled WGS sequence"/>
</dbReference>
<reference evidence="14" key="2">
    <citation type="submission" date="2025-09" db="UniProtKB">
        <authorList>
            <consortium name="Ensembl"/>
        </authorList>
    </citation>
    <scope>IDENTIFICATION</scope>
</reference>
<dbReference type="GeneTree" id="ENSGT00940000166046"/>
<dbReference type="GO" id="GO:0005788">
    <property type="term" value="C:endoplasmic reticulum lumen"/>
    <property type="evidence" value="ECO:0007669"/>
    <property type="project" value="UniProtKB-SubCell"/>
</dbReference>
<dbReference type="Pfam" id="PF13848">
    <property type="entry name" value="Thioredoxin_6"/>
    <property type="match status" value="1"/>
</dbReference>
<keyword evidence="6" id="KW-0677">Repeat</keyword>
<dbReference type="PROSITE" id="PS51352">
    <property type="entry name" value="THIOREDOXIN_2"/>
    <property type="match status" value="1"/>
</dbReference>
<gene>
    <name evidence="14" type="primary">zgc:136472</name>
</gene>
<evidence type="ECO:0000256" key="11">
    <source>
        <dbReference type="SAM" id="Coils"/>
    </source>
</evidence>
<dbReference type="InterPro" id="IPR013766">
    <property type="entry name" value="Thioredoxin_domain"/>
</dbReference>
<sequence>MMRTLLLLCVIFCCLSVSVAGDSSTSLPEENGVLLLKKDNFNRALKQNKQLLVHFFAPLSGDSQRLALAFRGAAEQLIGSEVKLGVVDVSKETNLTKELNATTPPPLRLYLSGDRHNPVPCPVFQSSASIVTWLKRRAGPSADIITDLNQSDRLVASEELVVLGLFKDVERGRVEVFYAAAVDLPDLPFSVTRDQDIFRKYDITQDSVLLVRQSTPVQVLKVTSQMTKEDLISFITVHQLELVTEYNGQTASRILSSPVLNHAILFVNKTDERFQTVYSDFQAAAAPYRGKVLFVMVDVDEPRNGRMLEYFRVRESEAPMVRLVNLTSHVTYHLPSDTLDTPTIIAFCKTYLDGTAQPKMQSEALPADWDQKPVIQLVGENLERLAFNPDKTAFIMFYLPYSEESRSLFPLWEELALHFLDREEVVIARIDASANDFNLSMRERYPALRLFPALHAERVVAYSGQRNLKDLVQFLEKEMERAKMDRAQEEEDRRKYIETQKAIEAKEAKEAKEEKQEL</sequence>
<evidence type="ECO:0000256" key="8">
    <source>
        <dbReference type="ARBA" id="ARBA00023157"/>
    </source>
</evidence>
<keyword evidence="7" id="KW-0256">Endoplasmic reticulum</keyword>
<dbReference type="GO" id="GO:0034976">
    <property type="term" value="P:response to endoplasmic reticulum stress"/>
    <property type="evidence" value="ECO:0007669"/>
    <property type="project" value="TreeGrafter"/>
</dbReference>
<protein>
    <recommendedName>
        <fullName evidence="4">protein disulfide-isomerase</fullName>
        <ecNumber evidence="4">5.3.4.1</ecNumber>
    </recommendedName>
</protein>
<dbReference type="CDD" id="cd02961">
    <property type="entry name" value="PDI_a_family"/>
    <property type="match status" value="1"/>
</dbReference>